<sequence length="208" mass="21257">FLQGLLLILFSEIGDKTFFIAVLLATQADKKAVFAGTYGALAVMTLISVALGGVLHQADEAITFQSSIPWDDVIAAALLLYFGVTTIQKADGAEESAEEEEADAKDAVDGLLSGSFSGEMALVASTFGVVFAAEWGDKSFFATIALAAAADPGAVTAGALAGHFIATAGAVVLGDVVSEKLSEKVVAYVGGSLFILFALGTGIDIVQK</sequence>
<feature type="transmembrane region" description="Helical" evidence="6">
    <location>
        <begin position="32"/>
        <end position="55"/>
    </location>
</feature>
<feature type="non-terminal residue" evidence="7">
    <location>
        <position position="208"/>
    </location>
</feature>
<dbReference type="GO" id="GO:0032468">
    <property type="term" value="P:Golgi calcium ion homeostasis"/>
    <property type="evidence" value="ECO:0007669"/>
    <property type="project" value="TreeGrafter"/>
</dbReference>
<reference evidence="7" key="1">
    <citation type="submission" date="2017-04" db="EMBL/GenBank/DDBJ databases">
        <title>Population genomics of picophytoplankton unveils novel chromosome hypervariability.</title>
        <authorList>
            <consortium name="DOE Joint Genome Institute"/>
            <person name="Blanc-Mathieu R."/>
            <person name="Krasovec M."/>
            <person name="Hebrard M."/>
            <person name="Yau S."/>
            <person name="Desgranges E."/>
            <person name="Martin J."/>
            <person name="Schackwitz W."/>
            <person name="Kuo A."/>
            <person name="Salin G."/>
            <person name="Donnadieu C."/>
            <person name="Desdevises Y."/>
            <person name="Sanchez-Ferandin S."/>
            <person name="Moreau H."/>
            <person name="Rivals E."/>
            <person name="Grigoriev I.V."/>
            <person name="Grimsley N."/>
            <person name="Eyre-Walker A."/>
            <person name="Piganeau G."/>
        </authorList>
    </citation>
    <scope>NUCLEOTIDE SEQUENCE [LARGE SCALE GENOMIC DNA]</scope>
    <source>
        <strain evidence="7">RCC 1115</strain>
    </source>
</reference>
<dbReference type="InterPro" id="IPR049555">
    <property type="entry name" value="GDT1-like_CS"/>
</dbReference>
<proteinExistence type="inferred from homology"/>
<dbReference type="PANTHER" id="PTHR12608">
    <property type="entry name" value="TRANSMEMBRANE PROTEIN HTP-1 RELATED"/>
    <property type="match status" value="1"/>
</dbReference>
<comment type="caution">
    <text evidence="6">Lacks conserved residue(s) required for the propagation of feature annotation.</text>
</comment>
<feature type="non-terminal residue" evidence="7">
    <location>
        <position position="1"/>
    </location>
</feature>
<keyword evidence="4 6" id="KW-1133">Transmembrane helix</keyword>
<dbReference type="Proteomes" id="UP000195557">
    <property type="component" value="Unassembled WGS sequence"/>
</dbReference>
<dbReference type="AlphaFoldDB" id="A0A1Y5HYY3"/>
<dbReference type="PANTHER" id="PTHR12608:SF6">
    <property type="entry name" value="PROTEIN PAM71, CHLOROPLASTIC"/>
    <property type="match status" value="1"/>
</dbReference>
<evidence type="ECO:0000256" key="6">
    <source>
        <dbReference type="RuleBase" id="RU365102"/>
    </source>
</evidence>
<name>A0A1Y5HYY3_OSTTA</name>
<accession>A0A1Y5HYY3</accession>
<protein>
    <recommendedName>
        <fullName evidence="6">GDT1 family protein</fullName>
    </recommendedName>
</protein>
<feature type="transmembrane region" description="Helical" evidence="6">
    <location>
        <begin position="111"/>
        <end position="133"/>
    </location>
</feature>
<keyword evidence="3 6" id="KW-0812">Transmembrane</keyword>
<feature type="transmembrane region" description="Helical" evidence="6">
    <location>
        <begin position="185"/>
        <end position="206"/>
    </location>
</feature>
<organism evidence="7">
    <name type="scientific">Ostreococcus tauri</name>
    <name type="common">Marine green alga</name>
    <dbReference type="NCBI Taxonomy" id="70448"/>
    <lineage>
        <taxon>Eukaryota</taxon>
        <taxon>Viridiplantae</taxon>
        <taxon>Chlorophyta</taxon>
        <taxon>Mamiellophyceae</taxon>
        <taxon>Mamiellales</taxon>
        <taxon>Bathycoccaceae</taxon>
        <taxon>Ostreococcus</taxon>
    </lineage>
</organism>
<gene>
    <name evidence="7" type="ORF">BE221DRAFT_56551</name>
</gene>
<feature type="transmembrane region" description="Helical" evidence="6">
    <location>
        <begin position="140"/>
        <end position="165"/>
    </location>
</feature>
<dbReference type="GO" id="GO:0032472">
    <property type="term" value="P:Golgi calcium ion transport"/>
    <property type="evidence" value="ECO:0007669"/>
    <property type="project" value="TreeGrafter"/>
</dbReference>
<dbReference type="GO" id="GO:0015085">
    <property type="term" value="F:calcium ion transmembrane transporter activity"/>
    <property type="evidence" value="ECO:0007669"/>
    <property type="project" value="TreeGrafter"/>
</dbReference>
<dbReference type="GO" id="GO:0005384">
    <property type="term" value="F:manganese ion transmembrane transporter activity"/>
    <property type="evidence" value="ECO:0007669"/>
    <property type="project" value="TreeGrafter"/>
</dbReference>
<dbReference type="GO" id="GO:0009535">
    <property type="term" value="C:chloroplast thylakoid membrane"/>
    <property type="evidence" value="ECO:0007669"/>
    <property type="project" value="TreeGrafter"/>
</dbReference>
<evidence type="ECO:0000256" key="5">
    <source>
        <dbReference type="ARBA" id="ARBA00023136"/>
    </source>
</evidence>
<evidence type="ECO:0000256" key="4">
    <source>
        <dbReference type="ARBA" id="ARBA00022989"/>
    </source>
</evidence>
<evidence type="ECO:0000256" key="1">
    <source>
        <dbReference type="ARBA" id="ARBA00004141"/>
    </source>
</evidence>
<evidence type="ECO:0000256" key="2">
    <source>
        <dbReference type="ARBA" id="ARBA00009190"/>
    </source>
</evidence>
<dbReference type="PROSITE" id="PS01214">
    <property type="entry name" value="UPF0016"/>
    <property type="match status" value="1"/>
</dbReference>
<keyword evidence="5 6" id="KW-0472">Membrane</keyword>
<dbReference type="InterPro" id="IPR001727">
    <property type="entry name" value="GDT1-like"/>
</dbReference>
<dbReference type="GO" id="GO:0005794">
    <property type="term" value="C:Golgi apparatus"/>
    <property type="evidence" value="ECO:0007669"/>
    <property type="project" value="TreeGrafter"/>
</dbReference>
<evidence type="ECO:0000313" key="7">
    <source>
        <dbReference type="EMBL" id="OUS42430.1"/>
    </source>
</evidence>
<comment type="subcellular location">
    <subcellularLocation>
        <location evidence="1 6">Membrane</location>
        <topology evidence="1 6">Multi-pass membrane protein</topology>
    </subcellularLocation>
</comment>
<evidence type="ECO:0000256" key="3">
    <source>
        <dbReference type="ARBA" id="ARBA00022692"/>
    </source>
</evidence>
<dbReference type="Pfam" id="PF01169">
    <property type="entry name" value="GDT1"/>
    <property type="match status" value="2"/>
</dbReference>
<dbReference type="EMBL" id="KZ155838">
    <property type="protein sequence ID" value="OUS42430.1"/>
    <property type="molecule type" value="Genomic_DNA"/>
</dbReference>
<comment type="similarity">
    <text evidence="2 6">Belongs to the GDT1 family.</text>
</comment>